<dbReference type="GO" id="GO:0032259">
    <property type="term" value="P:methylation"/>
    <property type="evidence" value="ECO:0007669"/>
    <property type="project" value="UniProtKB-KW"/>
</dbReference>
<name>A0A2W7NIZ2_9BACT</name>
<evidence type="ECO:0000313" key="1">
    <source>
        <dbReference type="EMBL" id="PZX20431.1"/>
    </source>
</evidence>
<comment type="caution">
    <text evidence="1">The sequence shown here is derived from an EMBL/GenBank/DDBJ whole genome shotgun (WGS) entry which is preliminary data.</text>
</comment>
<protein>
    <submittedName>
        <fullName evidence="1">Methyltransferase family protein</fullName>
    </submittedName>
</protein>
<dbReference type="Pfam" id="PF13489">
    <property type="entry name" value="Methyltransf_23"/>
    <property type="match status" value="1"/>
</dbReference>
<keyword evidence="1" id="KW-0489">Methyltransferase</keyword>
<dbReference type="InterPro" id="IPR029063">
    <property type="entry name" value="SAM-dependent_MTases_sf"/>
</dbReference>
<accession>A0A2W7NIZ2</accession>
<organism evidence="1 2">
    <name type="scientific">Breznakibacter xylanolyticus</name>
    <dbReference type="NCBI Taxonomy" id="990"/>
    <lineage>
        <taxon>Bacteria</taxon>
        <taxon>Pseudomonadati</taxon>
        <taxon>Bacteroidota</taxon>
        <taxon>Bacteroidia</taxon>
        <taxon>Marinilabiliales</taxon>
        <taxon>Marinilabiliaceae</taxon>
        <taxon>Breznakibacter</taxon>
    </lineage>
</organism>
<dbReference type="GO" id="GO:0008168">
    <property type="term" value="F:methyltransferase activity"/>
    <property type="evidence" value="ECO:0007669"/>
    <property type="project" value="UniProtKB-KW"/>
</dbReference>
<keyword evidence="1" id="KW-0808">Transferase</keyword>
<dbReference type="EMBL" id="QKZK01000002">
    <property type="protein sequence ID" value="PZX20431.1"/>
    <property type="molecule type" value="Genomic_DNA"/>
</dbReference>
<sequence>MMSMGDLHNALHGVVCPLCQYAGDAVRVSGPDTRHYYECSRCRLIFVLPGEYPDADREKQRYLAHQNTETNRGYVQFLEQAIDPALPFLRAGDHGLDYGCGPHPTLSGLMGERGWMCDNYDPFFYPELPAVSYDYIFATECIEHFFFPHRDFGQMLQWLKPGGILTLLTGMWQSHAQFATWSYARDFTHVCFYHPQTMRHLAESLHLTMLYNDERRVCVLKKKV</sequence>
<dbReference type="OrthoDB" id="9784774at2"/>
<dbReference type="AlphaFoldDB" id="A0A2W7NIZ2"/>
<dbReference type="Proteomes" id="UP000249239">
    <property type="component" value="Unassembled WGS sequence"/>
</dbReference>
<dbReference type="SUPFAM" id="SSF53335">
    <property type="entry name" value="S-adenosyl-L-methionine-dependent methyltransferases"/>
    <property type="match status" value="1"/>
</dbReference>
<dbReference type="Gene3D" id="3.40.50.150">
    <property type="entry name" value="Vaccinia Virus protein VP39"/>
    <property type="match status" value="1"/>
</dbReference>
<evidence type="ECO:0000313" key="2">
    <source>
        <dbReference type="Proteomes" id="UP000249239"/>
    </source>
</evidence>
<gene>
    <name evidence="1" type="ORF">LX69_00430</name>
</gene>
<reference evidence="1 2" key="1">
    <citation type="submission" date="2018-06" db="EMBL/GenBank/DDBJ databases">
        <title>Genomic Encyclopedia of Archaeal and Bacterial Type Strains, Phase II (KMG-II): from individual species to whole genera.</title>
        <authorList>
            <person name="Goeker M."/>
        </authorList>
    </citation>
    <scope>NUCLEOTIDE SEQUENCE [LARGE SCALE GENOMIC DNA]</scope>
    <source>
        <strain evidence="1 2">DSM 6779</strain>
    </source>
</reference>
<proteinExistence type="predicted"/>
<keyword evidence="2" id="KW-1185">Reference proteome</keyword>